<organism evidence="1 2">
    <name type="scientific">Rhizodiscina lignyota</name>
    <dbReference type="NCBI Taxonomy" id="1504668"/>
    <lineage>
        <taxon>Eukaryota</taxon>
        <taxon>Fungi</taxon>
        <taxon>Dikarya</taxon>
        <taxon>Ascomycota</taxon>
        <taxon>Pezizomycotina</taxon>
        <taxon>Dothideomycetes</taxon>
        <taxon>Pleosporomycetidae</taxon>
        <taxon>Aulographales</taxon>
        <taxon>Rhizodiscinaceae</taxon>
        <taxon>Rhizodiscina</taxon>
    </lineage>
</organism>
<name>A0A9P4IBC6_9PEZI</name>
<dbReference type="AlphaFoldDB" id="A0A9P4IBC6"/>
<dbReference type="EMBL" id="ML978128">
    <property type="protein sequence ID" value="KAF2097589.1"/>
    <property type="molecule type" value="Genomic_DNA"/>
</dbReference>
<proteinExistence type="predicted"/>
<comment type="caution">
    <text evidence="1">The sequence shown here is derived from an EMBL/GenBank/DDBJ whole genome shotgun (WGS) entry which is preliminary data.</text>
</comment>
<evidence type="ECO:0000313" key="1">
    <source>
        <dbReference type="EMBL" id="KAF2097589.1"/>
    </source>
</evidence>
<reference evidence="1" key="1">
    <citation type="journal article" date="2020" name="Stud. Mycol.">
        <title>101 Dothideomycetes genomes: a test case for predicting lifestyles and emergence of pathogens.</title>
        <authorList>
            <person name="Haridas S."/>
            <person name="Albert R."/>
            <person name="Binder M."/>
            <person name="Bloem J."/>
            <person name="Labutti K."/>
            <person name="Salamov A."/>
            <person name="Andreopoulos B."/>
            <person name="Baker S."/>
            <person name="Barry K."/>
            <person name="Bills G."/>
            <person name="Bluhm B."/>
            <person name="Cannon C."/>
            <person name="Castanera R."/>
            <person name="Culley D."/>
            <person name="Daum C."/>
            <person name="Ezra D."/>
            <person name="Gonzalez J."/>
            <person name="Henrissat B."/>
            <person name="Kuo A."/>
            <person name="Liang C."/>
            <person name="Lipzen A."/>
            <person name="Lutzoni F."/>
            <person name="Magnuson J."/>
            <person name="Mondo S."/>
            <person name="Nolan M."/>
            <person name="Ohm R."/>
            <person name="Pangilinan J."/>
            <person name="Park H.-J."/>
            <person name="Ramirez L."/>
            <person name="Alfaro M."/>
            <person name="Sun H."/>
            <person name="Tritt A."/>
            <person name="Yoshinaga Y."/>
            <person name="Zwiers L.-H."/>
            <person name="Turgeon B."/>
            <person name="Goodwin S."/>
            <person name="Spatafora J."/>
            <person name="Crous P."/>
            <person name="Grigoriev I."/>
        </authorList>
    </citation>
    <scope>NUCLEOTIDE SEQUENCE</scope>
    <source>
        <strain evidence="1">CBS 133067</strain>
    </source>
</reference>
<keyword evidence="2" id="KW-1185">Reference proteome</keyword>
<evidence type="ECO:0000313" key="2">
    <source>
        <dbReference type="Proteomes" id="UP000799772"/>
    </source>
</evidence>
<gene>
    <name evidence="1" type="ORF">NA57DRAFT_77841</name>
</gene>
<dbReference type="OrthoDB" id="2922289at2759"/>
<sequence>MTQAGFKKSGDIAFWSQYTYQAFSAPPIFNIDRLISLAKARVDAAGDHLWLLQTDPAYMRRHMRQISEFVAVKRAGRSDSCRIIVGELCHDLQLYWFWQSVVVELHEA</sequence>
<protein>
    <submittedName>
        <fullName evidence="1">Uncharacterized protein</fullName>
    </submittedName>
</protein>
<accession>A0A9P4IBC6</accession>
<dbReference type="Proteomes" id="UP000799772">
    <property type="component" value="Unassembled WGS sequence"/>
</dbReference>